<protein>
    <submittedName>
        <fullName evidence="8">Protein kinase-related</fullName>
    </submittedName>
</protein>
<evidence type="ECO:0000256" key="1">
    <source>
        <dbReference type="ARBA" id="ARBA00004479"/>
    </source>
</evidence>
<dbReference type="InterPro" id="IPR045874">
    <property type="entry name" value="LRK10/LRL21-25-like"/>
</dbReference>
<keyword evidence="7" id="KW-0325">Glycoprotein</keyword>
<keyword evidence="8" id="KW-0418">Kinase</keyword>
<dbReference type="AlphaFoldDB" id="Q1EPB0"/>
<evidence type="ECO:0000313" key="8">
    <source>
        <dbReference type="EMBL" id="ABF70047.1"/>
    </source>
</evidence>
<evidence type="ECO:0000256" key="6">
    <source>
        <dbReference type="ARBA" id="ARBA00023136"/>
    </source>
</evidence>
<reference evidence="8" key="1">
    <citation type="submission" date="2006-05" db="EMBL/GenBank/DDBJ databases">
        <authorList>
            <person name="Town C.D."/>
            <person name="Ronning C.M."/>
            <person name="Cheung F."/>
            <person name="Haas B.J."/>
            <person name="Althoff R."/>
            <person name="Arbogast T."/>
            <person name="Hine E."/>
            <person name="Piffanelli P."/>
            <person name="Tallon L.J."/>
        </authorList>
    </citation>
    <scope>NUCLEOTIDE SEQUENCE</scope>
</reference>
<keyword evidence="8" id="KW-0808">Transferase</keyword>
<comment type="subcellular location">
    <subcellularLocation>
        <location evidence="1">Membrane</location>
        <topology evidence="1">Single-pass type I membrane protein</topology>
    </subcellularLocation>
</comment>
<gene>
    <name evidence="8" type="ORF">MA4_54N07.18</name>
</gene>
<keyword evidence="6" id="KW-0472">Membrane</keyword>
<dbReference type="GO" id="GO:0016020">
    <property type="term" value="C:membrane"/>
    <property type="evidence" value="ECO:0007669"/>
    <property type="project" value="UniProtKB-SubCell"/>
</dbReference>
<evidence type="ECO:0000256" key="5">
    <source>
        <dbReference type="ARBA" id="ARBA00022989"/>
    </source>
</evidence>
<proteinExistence type="predicted"/>
<evidence type="ECO:0000256" key="4">
    <source>
        <dbReference type="ARBA" id="ARBA00022729"/>
    </source>
</evidence>
<accession>Q1EPB0</accession>
<dbReference type="PANTHER" id="PTHR27009">
    <property type="entry name" value="RUST RESISTANCE KINASE LR10-RELATED"/>
    <property type="match status" value="1"/>
</dbReference>
<keyword evidence="5" id="KW-1133">Transmembrane helix</keyword>
<keyword evidence="2" id="KW-0723">Serine/threonine-protein kinase</keyword>
<evidence type="ECO:0000256" key="3">
    <source>
        <dbReference type="ARBA" id="ARBA00022692"/>
    </source>
</evidence>
<keyword evidence="4" id="KW-0732">Signal</keyword>
<dbReference type="Gene3D" id="3.30.200.20">
    <property type="entry name" value="Phosphorylase Kinase, domain 1"/>
    <property type="match status" value="1"/>
</dbReference>
<name>Q1EPB0_MUSAC</name>
<keyword evidence="3" id="KW-0812">Transmembrane</keyword>
<dbReference type="GO" id="GO:0004674">
    <property type="term" value="F:protein serine/threonine kinase activity"/>
    <property type="evidence" value="ECO:0007669"/>
    <property type="project" value="UniProtKB-KW"/>
</dbReference>
<dbReference type="EMBL" id="AC186751">
    <property type="protein sequence ID" value="ABF70047.1"/>
    <property type="molecule type" value="Genomic_DNA"/>
</dbReference>
<evidence type="ECO:0000256" key="2">
    <source>
        <dbReference type="ARBA" id="ARBA00022527"/>
    </source>
</evidence>
<organism evidence="8">
    <name type="scientific">Musa acuminata</name>
    <name type="common">Banana</name>
    <name type="synonym">Musa cavendishii</name>
    <dbReference type="NCBI Taxonomy" id="4641"/>
    <lineage>
        <taxon>Eukaryota</taxon>
        <taxon>Viridiplantae</taxon>
        <taxon>Streptophyta</taxon>
        <taxon>Embryophyta</taxon>
        <taxon>Tracheophyta</taxon>
        <taxon>Spermatophyta</taxon>
        <taxon>Magnoliopsida</taxon>
        <taxon>Liliopsida</taxon>
        <taxon>Zingiberales</taxon>
        <taxon>Musaceae</taxon>
        <taxon>Musa</taxon>
    </lineage>
</organism>
<dbReference type="InterPro" id="IPR011009">
    <property type="entry name" value="Kinase-like_dom_sf"/>
</dbReference>
<dbReference type="SUPFAM" id="SSF56112">
    <property type="entry name" value="Protein kinase-like (PK-like)"/>
    <property type="match status" value="1"/>
</dbReference>
<sequence>MDLRQGKLPNGLLVTTKVLEKIKGNSQDFGNEVATINRIHHVNITQHLGFYCDVNVIQLLGFCCDGMLRALIYKRCWQQVATQDFNVSLIGELEDFGGCLMASSLKLRLRRLVVGGAAPKPDGGFDSNSEVEVVGGWSSGQ</sequence>
<evidence type="ECO:0000256" key="7">
    <source>
        <dbReference type="ARBA" id="ARBA00023180"/>
    </source>
</evidence>